<dbReference type="VEuPathDB" id="FungiDB:MYCFIDRAFT_36762"/>
<evidence type="ECO:0000256" key="5">
    <source>
        <dbReference type="ARBA" id="ARBA00022989"/>
    </source>
</evidence>
<dbReference type="eggNOG" id="KOG0254">
    <property type="taxonomic scope" value="Eukaryota"/>
</dbReference>
<sequence length="510" mass="55681">MPYLGMQGNTLLAAITCTSGMGFILFGYDDGVMGGVLTAPSFESQFNMGSTMQGTVTSIFLVGAFFGCMASALLNGKWGRKTVSHAGSLVLSLGAVLQSSSYSVAQLLVGRIVAGVGLGLIVSNIIMWQTELSPGHLRGLLVASALSFLILGQLIAYWLEYGISDVPSSFSWRFPMAFQAALGIATSVMLLFVPESPRYLYQKELHHEAKEVLTLLNTHRDGVNEEALRHTITEITEAIAIELSQATWSDLLKDDNVRSRRRVALACILNACQAWSGSTPISYYTTYIFENSVGLSYHTSLLLSGILQVWFLVASFGTWYTIEKLGRRISFMVTAVGMTCCMAVLAAMIAIDTKKSGIAGSAMIFLYQAFYTWGFMGGIWVYGPEIMPLTHRAKGEGLATASLWLSAFVVTKIVPTAITNIGWRVYIIFACFNLAFVPFVYFFLPETAGLTLESIDLCFMDRSTSPVKKANEMRKQLRSGVAAVLEHGIEAGKEKEKEKDVVHVECSAKD</sequence>
<dbReference type="Gene3D" id="1.20.1250.20">
    <property type="entry name" value="MFS general substrate transporter like domains"/>
    <property type="match status" value="1"/>
</dbReference>
<reference evidence="10 11" key="1">
    <citation type="journal article" date="2012" name="PLoS Pathog.">
        <title>Diverse lifestyles and strategies of plant pathogenesis encoded in the genomes of eighteen Dothideomycetes fungi.</title>
        <authorList>
            <person name="Ohm R.A."/>
            <person name="Feau N."/>
            <person name="Henrissat B."/>
            <person name="Schoch C.L."/>
            <person name="Horwitz B.A."/>
            <person name="Barry K.W."/>
            <person name="Condon B.J."/>
            <person name="Copeland A.C."/>
            <person name="Dhillon B."/>
            <person name="Glaser F."/>
            <person name="Hesse C.N."/>
            <person name="Kosti I."/>
            <person name="LaButti K."/>
            <person name="Lindquist E.A."/>
            <person name="Lucas S."/>
            <person name="Salamov A.A."/>
            <person name="Bradshaw R.E."/>
            <person name="Ciuffetti L."/>
            <person name="Hamelin R.C."/>
            <person name="Kema G.H.J."/>
            <person name="Lawrence C."/>
            <person name="Scott J.A."/>
            <person name="Spatafora J.W."/>
            <person name="Turgeon B.G."/>
            <person name="de Wit P.J.G.M."/>
            <person name="Zhong S."/>
            <person name="Goodwin S.B."/>
            <person name="Grigoriev I.V."/>
        </authorList>
    </citation>
    <scope>NUCLEOTIDE SEQUENCE [LARGE SCALE GENOMIC DNA]</scope>
    <source>
        <strain evidence="10 11">CIRAD86</strain>
    </source>
</reference>
<keyword evidence="11" id="KW-1185">Reference proteome</keyword>
<dbReference type="NCBIfam" id="TIGR00879">
    <property type="entry name" value="SP"/>
    <property type="match status" value="1"/>
</dbReference>
<evidence type="ECO:0000256" key="6">
    <source>
        <dbReference type="ARBA" id="ARBA00023136"/>
    </source>
</evidence>
<evidence type="ECO:0000256" key="3">
    <source>
        <dbReference type="ARBA" id="ARBA00022448"/>
    </source>
</evidence>
<dbReference type="Pfam" id="PF00083">
    <property type="entry name" value="Sugar_tr"/>
    <property type="match status" value="1"/>
</dbReference>
<keyword evidence="3 7" id="KW-0813">Transport</keyword>
<evidence type="ECO:0000256" key="2">
    <source>
        <dbReference type="ARBA" id="ARBA00010992"/>
    </source>
</evidence>
<dbReference type="PANTHER" id="PTHR48022:SF28">
    <property type="entry name" value="MAJOR FACILITATOR SUPERFAMILY (MFS) PROFILE DOMAIN-CONTAINING PROTEIN-RELATED"/>
    <property type="match status" value="1"/>
</dbReference>
<dbReference type="Proteomes" id="UP000016932">
    <property type="component" value="Unassembled WGS sequence"/>
</dbReference>
<evidence type="ECO:0000256" key="8">
    <source>
        <dbReference type="SAM" id="Phobius"/>
    </source>
</evidence>
<evidence type="ECO:0000313" key="10">
    <source>
        <dbReference type="EMBL" id="EME78522.1"/>
    </source>
</evidence>
<dbReference type="HOGENOM" id="CLU_001265_30_3_1"/>
<feature type="transmembrane region" description="Helical" evidence="8">
    <location>
        <begin position="171"/>
        <end position="193"/>
    </location>
</feature>
<evidence type="ECO:0000313" key="11">
    <source>
        <dbReference type="Proteomes" id="UP000016932"/>
    </source>
</evidence>
<dbReference type="EMBL" id="KB446563">
    <property type="protein sequence ID" value="EME78522.1"/>
    <property type="molecule type" value="Genomic_DNA"/>
</dbReference>
<accession>M3AM31</accession>
<name>M3AM31_PSEFD</name>
<organism evidence="10 11">
    <name type="scientific">Pseudocercospora fijiensis (strain CIRAD86)</name>
    <name type="common">Black leaf streak disease fungus</name>
    <name type="synonym">Mycosphaerella fijiensis</name>
    <dbReference type="NCBI Taxonomy" id="383855"/>
    <lineage>
        <taxon>Eukaryota</taxon>
        <taxon>Fungi</taxon>
        <taxon>Dikarya</taxon>
        <taxon>Ascomycota</taxon>
        <taxon>Pezizomycotina</taxon>
        <taxon>Dothideomycetes</taxon>
        <taxon>Dothideomycetidae</taxon>
        <taxon>Mycosphaerellales</taxon>
        <taxon>Mycosphaerellaceae</taxon>
        <taxon>Pseudocercospora</taxon>
    </lineage>
</organism>
<feature type="transmembrane region" description="Helical" evidence="8">
    <location>
        <begin position="12"/>
        <end position="28"/>
    </location>
</feature>
<evidence type="ECO:0000256" key="4">
    <source>
        <dbReference type="ARBA" id="ARBA00022692"/>
    </source>
</evidence>
<dbReference type="GO" id="GO:0005351">
    <property type="term" value="F:carbohydrate:proton symporter activity"/>
    <property type="evidence" value="ECO:0007669"/>
    <property type="project" value="TreeGrafter"/>
</dbReference>
<feature type="transmembrane region" description="Helical" evidence="8">
    <location>
        <begin position="263"/>
        <end position="281"/>
    </location>
</feature>
<keyword evidence="5 8" id="KW-1133">Transmembrane helix</keyword>
<dbReference type="RefSeq" id="XP_007930497.1">
    <property type="nucleotide sequence ID" value="XM_007932306.1"/>
</dbReference>
<protein>
    <recommendedName>
        <fullName evidence="9">Major facilitator superfamily (MFS) profile domain-containing protein</fullName>
    </recommendedName>
</protein>
<feature type="transmembrane region" description="Helical" evidence="8">
    <location>
        <begin position="86"/>
        <end position="102"/>
    </location>
</feature>
<feature type="transmembrane region" description="Helical" evidence="8">
    <location>
        <begin position="108"/>
        <end position="128"/>
    </location>
</feature>
<feature type="transmembrane region" description="Helical" evidence="8">
    <location>
        <begin position="357"/>
        <end position="383"/>
    </location>
</feature>
<evidence type="ECO:0000256" key="7">
    <source>
        <dbReference type="RuleBase" id="RU003346"/>
    </source>
</evidence>
<dbReference type="InterPro" id="IPR005828">
    <property type="entry name" value="MFS_sugar_transport-like"/>
</dbReference>
<dbReference type="InterPro" id="IPR020846">
    <property type="entry name" value="MFS_dom"/>
</dbReference>
<feature type="transmembrane region" description="Helical" evidence="8">
    <location>
        <begin position="56"/>
        <end position="74"/>
    </location>
</feature>
<feature type="transmembrane region" description="Helical" evidence="8">
    <location>
        <begin position="140"/>
        <end position="159"/>
    </location>
</feature>
<feature type="transmembrane region" description="Helical" evidence="8">
    <location>
        <begin position="329"/>
        <end position="351"/>
    </location>
</feature>
<evidence type="ECO:0000259" key="9">
    <source>
        <dbReference type="PROSITE" id="PS50850"/>
    </source>
</evidence>
<dbReference type="SUPFAM" id="SSF103473">
    <property type="entry name" value="MFS general substrate transporter"/>
    <property type="match status" value="1"/>
</dbReference>
<dbReference type="PANTHER" id="PTHR48022">
    <property type="entry name" value="PLASTIDIC GLUCOSE TRANSPORTER 4"/>
    <property type="match status" value="1"/>
</dbReference>
<dbReference type="InterPro" id="IPR003663">
    <property type="entry name" value="Sugar/inositol_transpt"/>
</dbReference>
<dbReference type="InterPro" id="IPR036259">
    <property type="entry name" value="MFS_trans_sf"/>
</dbReference>
<comment type="similarity">
    <text evidence="2 7">Belongs to the major facilitator superfamily. Sugar transporter (TC 2.A.1.1) family.</text>
</comment>
<dbReference type="PROSITE" id="PS50850">
    <property type="entry name" value="MFS"/>
    <property type="match status" value="1"/>
</dbReference>
<dbReference type="PRINTS" id="PR00171">
    <property type="entry name" value="SUGRTRNSPORT"/>
</dbReference>
<comment type="subcellular location">
    <subcellularLocation>
        <location evidence="1">Membrane</location>
        <topology evidence="1">Multi-pass membrane protein</topology>
    </subcellularLocation>
</comment>
<evidence type="ECO:0000256" key="1">
    <source>
        <dbReference type="ARBA" id="ARBA00004141"/>
    </source>
</evidence>
<feature type="domain" description="Major facilitator superfamily (MFS) profile" evidence="9">
    <location>
        <begin position="15"/>
        <end position="448"/>
    </location>
</feature>
<feature type="transmembrane region" description="Helical" evidence="8">
    <location>
        <begin position="421"/>
        <end position="444"/>
    </location>
</feature>
<feature type="transmembrane region" description="Helical" evidence="8">
    <location>
        <begin position="301"/>
        <end position="322"/>
    </location>
</feature>
<proteinExistence type="inferred from homology"/>
<dbReference type="AlphaFoldDB" id="M3AM31"/>
<dbReference type="GO" id="GO:0016020">
    <property type="term" value="C:membrane"/>
    <property type="evidence" value="ECO:0007669"/>
    <property type="project" value="UniProtKB-SubCell"/>
</dbReference>
<dbReference type="OrthoDB" id="3628289at2759"/>
<keyword evidence="4 8" id="KW-0812">Transmembrane</keyword>
<keyword evidence="6 8" id="KW-0472">Membrane</keyword>
<dbReference type="GeneID" id="19339140"/>
<dbReference type="KEGG" id="pfj:MYCFIDRAFT_36762"/>
<dbReference type="FunFam" id="1.20.1250.20:FF:000134">
    <property type="entry name" value="MFS sugar transporter protein"/>
    <property type="match status" value="1"/>
</dbReference>
<gene>
    <name evidence="10" type="ORF">MYCFIDRAFT_36762</name>
</gene>
<dbReference type="InterPro" id="IPR050360">
    <property type="entry name" value="MFS_Sugar_Transporters"/>
</dbReference>